<feature type="compositionally biased region" description="Low complexity" evidence="3">
    <location>
        <begin position="133"/>
        <end position="147"/>
    </location>
</feature>
<dbReference type="HOGENOM" id="CLU_1038833_0_0_1"/>
<dbReference type="OrthoDB" id="5954824at2759"/>
<dbReference type="STRING" id="578458.D8QM19"/>
<dbReference type="GeneID" id="9588877"/>
<sequence>MLAIQGCSRSPKELTLNEIAQAIEQHFAWYGDGKTNWKASIRHALSLHKIFRRRSRRDIEGGGRGGYWHLDFSDGEGTKRSRKRTSRAQRFARDDDDFDQSTEEEPGSSESVDDDDTASTGSSGRHAPYPAASSSSTSSTRGGLPAARGRRPDRLGASPLPAGAGSPGTSTASPPEIFIPYAPRQPPFEAAGPSRLPAGGISRGGRASPAGQYGRGGLPGGAGERDARFAPAGSSTARGAHIRPHGPAHRGGRPAGEPAQDRKGKGRG</sequence>
<dbReference type="Pfam" id="PF00250">
    <property type="entry name" value="Forkhead"/>
    <property type="match status" value="1"/>
</dbReference>
<feature type="region of interest" description="Disordered" evidence="3">
    <location>
        <begin position="62"/>
        <end position="268"/>
    </location>
</feature>
<evidence type="ECO:0000313" key="5">
    <source>
        <dbReference type="EMBL" id="EFI91202.1"/>
    </source>
</evidence>
<keyword evidence="1 2" id="KW-0238">DNA-binding</keyword>
<reference evidence="5 6" key="1">
    <citation type="journal article" date="2010" name="Nat. Biotechnol.">
        <title>Genome sequence of the model mushroom Schizophyllum commune.</title>
        <authorList>
            <person name="Ohm R.A."/>
            <person name="de Jong J.F."/>
            <person name="Lugones L.G."/>
            <person name="Aerts A."/>
            <person name="Kothe E."/>
            <person name="Stajich J.E."/>
            <person name="de Vries R.P."/>
            <person name="Record E."/>
            <person name="Levasseur A."/>
            <person name="Baker S.E."/>
            <person name="Bartholomew K.A."/>
            <person name="Coutinho P.M."/>
            <person name="Erdmann S."/>
            <person name="Fowler T.J."/>
            <person name="Gathman A.C."/>
            <person name="Lombard V."/>
            <person name="Henrissat B."/>
            <person name="Knabe N."/>
            <person name="Kuees U."/>
            <person name="Lilly W.W."/>
            <person name="Lindquist E."/>
            <person name="Lucas S."/>
            <person name="Magnuson J.K."/>
            <person name="Piumi F."/>
            <person name="Raudaskoski M."/>
            <person name="Salamov A."/>
            <person name="Schmutz J."/>
            <person name="Schwarze F.W.M.R."/>
            <person name="vanKuyk P.A."/>
            <person name="Horton J.S."/>
            <person name="Grigoriev I.V."/>
            <person name="Woesten H.A.B."/>
        </authorList>
    </citation>
    <scope>NUCLEOTIDE SEQUENCE [LARGE SCALE GENOMIC DNA]</scope>
    <source>
        <strain evidence="6">H4-8 / FGSC 9210</strain>
    </source>
</reference>
<dbReference type="CDD" id="cd00059">
    <property type="entry name" value="FH_FOX"/>
    <property type="match status" value="1"/>
</dbReference>
<dbReference type="InParanoid" id="D8QM19"/>
<dbReference type="SUPFAM" id="SSF46785">
    <property type="entry name" value="Winged helix' DNA-binding domain"/>
    <property type="match status" value="1"/>
</dbReference>
<feature type="compositionally biased region" description="Basic and acidic residues" evidence="3">
    <location>
        <begin position="259"/>
        <end position="268"/>
    </location>
</feature>
<evidence type="ECO:0000256" key="3">
    <source>
        <dbReference type="SAM" id="MobiDB-lite"/>
    </source>
</evidence>
<evidence type="ECO:0000256" key="1">
    <source>
        <dbReference type="ARBA" id="ARBA00023125"/>
    </source>
</evidence>
<proteinExistence type="predicted"/>
<dbReference type="InterPro" id="IPR036388">
    <property type="entry name" value="WH-like_DNA-bd_sf"/>
</dbReference>
<dbReference type="InterPro" id="IPR036390">
    <property type="entry name" value="WH_DNA-bd_sf"/>
</dbReference>
<protein>
    <recommendedName>
        <fullName evidence="4">Fork-head domain-containing protein</fullName>
    </recommendedName>
</protein>
<dbReference type="PANTHER" id="PTHR11829">
    <property type="entry name" value="FORKHEAD BOX PROTEIN"/>
    <property type="match status" value="1"/>
</dbReference>
<dbReference type="GO" id="GO:0000978">
    <property type="term" value="F:RNA polymerase II cis-regulatory region sequence-specific DNA binding"/>
    <property type="evidence" value="ECO:0007669"/>
    <property type="project" value="TreeGrafter"/>
</dbReference>
<dbReference type="Gene3D" id="1.10.10.10">
    <property type="entry name" value="Winged helix-like DNA-binding domain superfamily/Winged helix DNA-binding domain"/>
    <property type="match status" value="1"/>
</dbReference>
<comment type="subcellular location">
    <subcellularLocation>
        <location evidence="2">Nucleus</location>
    </subcellularLocation>
</comment>
<keyword evidence="2" id="KW-0539">Nucleus</keyword>
<feature type="compositionally biased region" description="Acidic residues" evidence="3">
    <location>
        <begin position="94"/>
        <end position="117"/>
    </location>
</feature>
<dbReference type="eggNOG" id="KOG2294">
    <property type="taxonomic scope" value="Eukaryota"/>
</dbReference>
<feature type="non-terminal residue" evidence="5">
    <location>
        <position position="268"/>
    </location>
</feature>
<gene>
    <name evidence="5" type="ORF">SCHCODRAFT_114883</name>
</gene>
<evidence type="ECO:0000259" key="4">
    <source>
        <dbReference type="PROSITE" id="PS50039"/>
    </source>
</evidence>
<dbReference type="PANTHER" id="PTHR11829:SF343">
    <property type="entry name" value="FORK-HEAD DOMAIN-CONTAINING PROTEIN"/>
    <property type="match status" value="1"/>
</dbReference>
<feature type="compositionally biased region" description="Gly residues" evidence="3">
    <location>
        <begin position="213"/>
        <end position="222"/>
    </location>
</feature>
<feature type="compositionally biased region" description="Basic residues" evidence="3">
    <location>
        <begin position="240"/>
        <end position="252"/>
    </location>
</feature>
<dbReference type="OMA" id="NENERWQ"/>
<dbReference type="PROSITE" id="PS50039">
    <property type="entry name" value="FORK_HEAD_3"/>
    <property type="match status" value="1"/>
</dbReference>
<dbReference type="SMART" id="SM00339">
    <property type="entry name" value="FH"/>
    <property type="match status" value="1"/>
</dbReference>
<dbReference type="InterPro" id="IPR001766">
    <property type="entry name" value="Fork_head_dom"/>
</dbReference>
<evidence type="ECO:0000313" key="6">
    <source>
        <dbReference type="Proteomes" id="UP000007431"/>
    </source>
</evidence>
<dbReference type="RefSeq" id="XP_003026105.1">
    <property type="nucleotide sequence ID" value="XM_003026059.1"/>
</dbReference>
<dbReference type="EMBL" id="GL377319">
    <property type="protein sequence ID" value="EFI91202.1"/>
    <property type="molecule type" value="Genomic_DNA"/>
</dbReference>
<dbReference type="KEGG" id="scm:SCHCO_02642040"/>
<dbReference type="GO" id="GO:0000981">
    <property type="term" value="F:DNA-binding transcription factor activity, RNA polymerase II-specific"/>
    <property type="evidence" value="ECO:0007669"/>
    <property type="project" value="TreeGrafter"/>
</dbReference>
<dbReference type="Proteomes" id="UP000007431">
    <property type="component" value="Unassembled WGS sequence"/>
</dbReference>
<keyword evidence="6" id="KW-1185">Reference proteome</keyword>
<accession>D8QM19</accession>
<dbReference type="GO" id="GO:0005634">
    <property type="term" value="C:nucleus"/>
    <property type="evidence" value="ECO:0007669"/>
    <property type="project" value="UniProtKB-SubCell"/>
</dbReference>
<evidence type="ECO:0000256" key="2">
    <source>
        <dbReference type="PROSITE-ProRule" id="PRU00089"/>
    </source>
</evidence>
<dbReference type="AlphaFoldDB" id="D8QM19"/>
<feature type="DNA-binding region" description="Fork-head" evidence="2">
    <location>
        <begin position="1"/>
        <end position="84"/>
    </location>
</feature>
<dbReference type="VEuPathDB" id="FungiDB:SCHCODRAFT_02642040"/>
<name>D8QM19_SCHCM</name>
<dbReference type="InterPro" id="IPR050211">
    <property type="entry name" value="FOX_domain-containing"/>
</dbReference>
<feature type="domain" description="Fork-head" evidence="4">
    <location>
        <begin position="1"/>
        <end position="84"/>
    </location>
</feature>
<organism evidence="6">
    <name type="scientific">Schizophyllum commune (strain H4-8 / FGSC 9210)</name>
    <name type="common">Split gill fungus</name>
    <dbReference type="NCBI Taxonomy" id="578458"/>
    <lineage>
        <taxon>Eukaryota</taxon>
        <taxon>Fungi</taxon>
        <taxon>Dikarya</taxon>
        <taxon>Basidiomycota</taxon>
        <taxon>Agaricomycotina</taxon>
        <taxon>Agaricomycetes</taxon>
        <taxon>Agaricomycetidae</taxon>
        <taxon>Agaricales</taxon>
        <taxon>Schizophyllaceae</taxon>
        <taxon>Schizophyllum</taxon>
    </lineage>
</organism>